<sequence>MTDPPRAELEAQTWRAVRALVMDRYDRRKEVCDALGMSFIRAKALRKLAEAPLTMRELAAGLGTDAPYTTLVVDDLERRGLVVRSAHPTDRRSKIVTATPDGTAAAARAEDILNEPPQPVRQLDAADLAALNRIVTTLLDAGEGAIPDEGTAA</sequence>
<feature type="domain" description="HTH marR-type" evidence="1">
    <location>
        <begin position="6"/>
        <end position="140"/>
    </location>
</feature>
<dbReference type="PRINTS" id="PR00598">
    <property type="entry name" value="HTHMARR"/>
</dbReference>
<evidence type="ECO:0000259" key="1">
    <source>
        <dbReference type="PROSITE" id="PS50995"/>
    </source>
</evidence>
<keyword evidence="3" id="KW-1185">Reference proteome</keyword>
<accession>A0ABP9RI19</accession>
<dbReference type="Gene3D" id="1.10.10.10">
    <property type="entry name" value="Winged helix-like DNA-binding domain superfamily/Winged helix DNA-binding domain"/>
    <property type="match status" value="1"/>
</dbReference>
<dbReference type="InterPro" id="IPR036390">
    <property type="entry name" value="WH_DNA-bd_sf"/>
</dbReference>
<evidence type="ECO:0000313" key="3">
    <source>
        <dbReference type="Proteomes" id="UP001501570"/>
    </source>
</evidence>
<dbReference type="InterPro" id="IPR036388">
    <property type="entry name" value="WH-like_DNA-bd_sf"/>
</dbReference>
<dbReference type="RefSeq" id="WP_345625098.1">
    <property type="nucleotide sequence ID" value="NZ_BAABJQ010000001.1"/>
</dbReference>
<gene>
    <name evidence="2" type="ORF">GCM10023322_01770</name>
</gene>
<dbReference type="EMBL" id="BAABJQ010000001">
    <property type="protein sequence ID" value="GAA5177326.1"/>
    <property type="molecule type" value="Genomic_DNA"/>
</dbReference>
<dbReference type="Proteomes" id="UP001501570">
    <property type="component" value="Unassembled WGS sequence"/>
</dbReference>
<dbReference type="PROSITE" id="PS50995">
    <property type="entry name" value="HTH_MARR_2"/>
    <property type="match status" value="1"/>
</dbReference>
<dbReference type="PANTHER" id="PTHR33164:SF43">
    <property type="entry name" value="HTH-TYPE TRANSCRIPTIONAL REPRESSOR YETL"/>
    <property type="match status" value="1"/>
</dbReference>
<dbReference type="InterPro" id="IPR039422">
    <property type="entry name" value="MarR/SlyA-like"/>
</dbReference>
<dbReference type="Pfam" id="PF12802">
    <property type="entry name" value="MarR_2"/>
    <property type="match status" value="1"/>
</dbReference>
<dbReference type="InterPro" id="IPR000835">
    <property type="entry name" value="HTH_MarR-typ"/>
</dbReference>
<name>A0ABP9RI19_9ACTN</name>
<protein>
    <submittedName>
        <fullName evidence="2">MarR family transcriptional regulator</fullName>
    </submittedName>
</protein>
<reference evidence="3" key="1">
    <citation type="journal article" date="2019" name="Int. J. Syst. Evol. Microbiol.">
        <title>The Global Catalogue of Microorganisms (GCM) 10K type strain sequencing project: providing services to taxonomists for standard genome sequencing and annotation.</title>
        <authorList>
            <consortium name="The Broad Institute Genomics Platform"/>
            <consortium name="The Broad Institute Genome Sequencing Center for Infectious Disease"/>
            <person name="Wu L."/>
            <person name="Ma J."/>
        </authorList>
    </citation>
    <scope>NUCLEOTIDE SEQUENCE [LARGE SCALE GENOMIC DNA]</scope>
    <source>
        <strain evidence="3">JCM 18304</strain>
    </source>
</reference>
<dbReference type="SUPFAM" id="SSF46785">
    <property type="entry name" value="Winged helix' DNA-binding domain"/>
    <property type="match status" value="1"/>
</dbReference>
<evidence type="ECO:0000313" key="2">
    <source>
        <dbReference type="EMBL" id="GAA5177326.1"/>
    </source>
</evidence>
<organism evidence="2 3">
    <name type="scientific">Rugosimonospora acidiphila</name>
    <dbReference type="NCBI Taxonomy" id="556531"/>
    <lineage>
        <taxon>Bacteria</taxon>
        <taxon>Bacillati</taxon>
        <taxon>Actinomycetota</taxon>
        <taxon>Actinomycetes</taxon>
        <taxon>Micromonosporales</taxon>
        <taxon>Micromonosporaceae</taxon>
        <taxon>Rugosimonospora</taxon>
    </lineage>
</organism>
<dbReference type="PANTHER" id="PTHR33164">
    <property type="entry name" value="TRANSCRIPTIONAL REGULATOR, MARR FAMILY"/>
    <property type="match status" value="1"/>
</dbReference>
<comment type="caution">
    <text evidence="2">The sequence shown here is derived from an EMBL/GenBank/DDBJ whole genome shotgun (WGS) entry which is preliminary data.</text>
</comment>
<proteinExistence type="predicted"/>
<dbReference type="SMART" id="SM00347">
    <property type="entry name" value="HTH_MARR"/>
    <property type="match status" value="1"/>
</dbReference>